<dbReference type="CDD" id="cd12821">
    <property type="entry name" value="EcCorA_ZntB-like"/>
    <property type="match status" value="1"/>
</dbReference>
<proteinExistence type="inferred from homology"/>
<keyword evidence="11" id="KW-1185">Reference proteome</keyword>
<name>A0A917HLL6_9BACL</name>
<evidence type="ECO:0000256" key="1">
    <source>
        <dbReference type="ARBA" id="ARBA00004651"/>
    </source>
</evidence>
<evidence type="ECO:0000256" key="4">
    <source>
        <dbReference type="ARBA" id="ARBA00022475"/>
    </source>
</evidence>
<evidence type="ECO:0000256" key="5">
    <source>
        <dbReference type="ARBA" id="ARBA00022692"/>
    </source>
</evidence>
<dbReference type="InterPro" id="IPR002523">
    <property type="entry name" value="MgTranspt_CorA/ZnTranspt_ZntB"/>
</dbReference>
<keyword evidence="6 9" id="KW-1133">Transmembrane helix</keyword>
<dbReference type="GO" id="GO:0005886">
    <property type="term" value="C:plasma membrane"/>
    <property type="evidence" value="ECO:0007669"/>
    <property type="project" value="UniProtKB-SubCell"/>
</dbReference>
<dbReference type="PANTHER" id="PTHR46494:SF2">
    <property type="entry name" value="MAGNESIUM TRANSPORT PROTEIN CORA"/>
    <property type="match status" value="1"/>
</dbReference>
<dbReference type="InterPro" id="IPR045861">
    <property type="entry name" value="CorA_cytoplasmic_dom"/>
</dbReference>
<feature type="transmembrane region" description="Helical" evidence="9">
    <location>
        <begin position="311"/>
        <end position="331"/>
    </location>
</feature>
<evidence type="ECO:0000256" key="6">
    <source>
        <dbReference type="ARBA" id="ARBA00022989"/>
    </source>
</evidence>
<dbReference type="GO" id="GO:0000287">
    <property type="term" value="F:magnesium ion binding"/>
    <property type="evidence" value="ECO:0007669"/>
    <property type="project" value="TreeGrafter"/>
</dbReference>
<dbReference type="GO" id="GO:0015095">
    <property type="term" value="F:magnesium ion transmembrane transporter activity"/>
    <property type="evidence" value="ECO:0007669"/>
    <property type="project" value="TreeGrafter"/>
</dbReference>
<organism evidence="10 11">
    <name type="scientific">Paenibacillus radicis</name>
    <name type="common">ex Gao et al. 2016</name>
    <dbReference type="NCBI Taxonomy" id="1737354"/>
    <lineage>
        <taxon>Bacteria</taxon>
        <taxon>Bacillati</taxon>
        <taxon>Bacillota</taxon>
        <taxon>Bacilli</taxon>
        <taxon>Bacillales</taxon>
        <taxon>Paenibacillaceae</taxon>
        <taxon>Paenibacillus</taxon>
    </lineage>
</organism>
<comment type="caution">
    <text evidence="10">The sequence shown here is derived from an EMBL/GenBank/DDBJ whole genome shotgun (WGS) entry which is preliminary data.</text>
</comment>
<evidence type="ECO:0008006" key="12">
    <source>
        <dbReference type="Google" id="ProtNLM"/>
    </source>
</evidence>
<keyword evidence="7 9" id="KW-0472">Membrane</keyword>
<comment type="subcellular location">
    <subcellularLocation>
        <location evidence="1">Cell membrane</location>
        <topology evidence="1">Multi-pass membrane protein</topology>
    </subcellularLocation>
</comment>
<evidence type="ECO:0000256" key="8">
    <source>
        <dbReference type="SAM" id="MobiDB-lite"/>
    </source>
</evidence>
<sequence>MIHRVLQYPAEWEWHVLQQERQQAVSADGLPSRKFKKNNSPPAGSESDIKLSQETEDQESKLARIKAALPECAAWLDECMERTTNQVIVSESLESGPYVYGTVMFQASEQHSDTIPFHFWLSQNRLVTLHDDLRLMIRLQADTVVARLESCSSAPEALFVMVSVVLAPFHGGLDEFEYRLGQLEGTMRSSNRTGLMDVIFERRYDLLHWSHLFLPIRELHGAAKEAFMDLLIESDNFKRMTHRLDRIENLLKHYAFEIDTLISMDGSISSFRGNDIMKTLTIFTVLFTPASVLAAIWGTNFNRLPFDEHKWGFALLCGIVFAVTVLIYIWLWRKGWTGDLLTGRKPTDKHIMGQGESLKISEIFGIKQSQASGGDHASPPPLPKRRSRSSK</sequence>
<dbReference type="EMBL" id="BMHY01000010">
    <property type="protein sequence ID" value="GGG82499.1"/>
    <property type="molecule type" value="Genomic_DNA"/>
</dbReference>
<keyword evidence="3" id="KW-0813">Transport</keyword>
<dbReference type="Gene3D" id="1.20.58.340">
    <property type="entry name" value="Magnesium transport protein CorA, transmembrane region"/>
    <property type="match status" value="1"/>
</dbReference>
<evidence type="ECO:0000256" key="7">
    <source>
        <dbReference type="ARBA" id="ARBA00023136"/>
    </source>
</evidence>
<protein>
    <recommendedName>
        <fullName evidence="12">Magnesium transporter</fullName>
    </recommendedName>
</protein>
<comment type="similarity">
    <text evidence="2">Belongs to the CorA metal ion transporter (MIT) (TC 1.A.35) family.</text>
</comment>
<evidence type="ECO:0000313" key="10">
    <source>
        <dbReference type="EMBL" id="GGG82499.1"/>
    </source>
</evidence>
<dbReference type="Pfam" id="PF01544">
    <property type="entry name" value="CorA"/>
    <property type="match status" value="1"/>
</dbReference>
<dbReference type="SUPFAM" id="SSF143865">
    <property type="entry name" value="CorA soluble domain-like"/>
    <property type="match status" value="1"/>
</dbReference>
<reference evidence="10 11" key="1">
    <citation type="journal article" date="2014" name="Int. J. Syst. Evol. Microbiol.">
        <title>Complete genome sequence of Corynebacterium casei LMG S-19264T (=DSM 44701T), isolated from a smear-ripened cheese.</title>
        <authorList>
            <consortium name="US DOE Joint Genome Institute (JGI-PGF)"/>
            <person name="Walter F."/>
            <person name="Albersmeier A."/>
            <person name="Kalinowski J."/>
            <person name="Ruckert C."/>
        </authorList>
    </citation>
    <scope>NUCLEOTIDE SEQUENCE [LARGE SCALE GENOMIC DNA]</scope>
    <source>
        <strain evidence="10 11">CGMCC 1.15286</strain>
    </source>
</reference>
<keyword evidence="4" id="KW-1003">Cell membrane</keyword>
<dbReference type="InterPro" id="IPR045863">
    <property type="entry name" value="CorA_TM1_TM2"/>
</dbReference>
<feature type="region of interest" description="Disordered" evidence="8">
    <location>
        <begin position="25"/>
        <end position="55"/>
    </location>
</feature>
<dbReference type="GO" id="GO:0050897">
    <property type="term" value="F:cobalt ion binding"/>
    <property type="evidence" value="ECO:0007669"/>
    <property type="project" value="TreeGrafter"/>
</dbReference>
<evidence type="ECO:0000256" key="9">
    <source>
        <dbReference type="SAM" id="Phobius"/>
    </source>
</evidence>
<dbReference type="AlphaFoldDB" id="A0A917HLL6"/>
<dbReference type="SUPFAM" id="SSF144083">
    <property type="entry name" value="Magnesium transport protein CorA, transmembrane region"/>
    <property type="match status" value="1"/>
</dbReference>
<evidence type="ECO:0000256" key="2">
    <source>
        <dbReference type="ARBA" id="ARBA00009765"/>
    </source>
</evidence>
<accession>A0A917HLL6</accession>
<evidence type="ECO:0000313" key="11">
    <source>
        <dbReference type="Proteomes" id="UP000600247"/>
    </source>
</evidence>
<dbReference type="GO" id="GO:0015087">
    <property type="term" value="F:cobalt ion transmembrane transporter activity"/>
    <property type="evidence" value="ECO:0007669"/>
    <property type="project" value="TreeGrafter"/>
</dbReference>
<dbReference type="PANTHER" id="PTHR46494">
    <property type="entry name" value="CORA FAMILY METAL ION TRANSPORTER (EUROFUNG)"/>
    <property type="match status" value="1"/>
</dbReference>
<evidence type="ECO:0000256" key="3">
    <source>
        <dbReference type="ARBA" id="ARBA00022448"/>
    </source>
</evidence>
<gene>
    <name evidence="10" type="ORF">GCM10010918_44860</name>
</gene>
<keyword evidence="5 9" id="KW-0812">Transmembrane</keyword>
<feature type="region of interest" description="Disordered" evidence="8">
    <location>
        <begin position="369"/>
        <end position="391"/>
    </location>
</feature>
<dbReference type="Proteomes" id="UP000600247">
    <property type="component" value="Unassembled WGS sequence"/>
</dbReference>
<feature type="transmembrane region" description="Helical" evidence="9">
    <location>
        <begin position="280"/>
        <end position="299"/>
    </location>
</feature>